<sequence>MGKVVATDPEAGNSAAGRPCVVALLRPPDRDGGRARPPLHRPLPLPLPRGPRRRRRPEPRLLCAKADRASSGFSDVVWRAAAADAAMGKVVATDPEAGNSAGWADRASSRFSARPTAMVAVLALLSTGLSLSLSRADLAAVVVTEPRLLCAKADRASSCFSARPTAMVVVLALLSTGLSLSLSRADLAAVVVAEPRLLCAKANTIAASARLGHPVRRCRRAHRRRCRLSPLSPEPSTAAVAEPPRSRSSTPSRRPAATTSGGEGRGGVGHGCCKRCCRWLQMALIPSLPRSLNQTKNWDRPILQTKHPNGIIPILKSGMVSSHPT</sequence>
<feature type="region of interest" description="Disordered" evidence="1">
    <location>
        <begin position="229"/>
        <end position="270"/>
    </location>
</feature>
<dbReference type="Proteomes" id="UP000026960">
    <property type="component" value="Chromosome 1"/>
</dbReference>
<evidence type="ECO:0000313" key="2">
    <source>
        <dbReference type="EnsemblPlants" id="OBART01G16210.1"/>
    </source>
</evidence>
<proteinExistence type="predicted"/>
<dbReference type="Gramene" id="OBART01G16210.1">
    <property type="protein sequence ID" value="OBART01G16210.1"/>
    <property type="gene ID" value="OBART01G16210"/>
</dbReference>
<evidence type="ECO:0000256" key="1">
    <source>
        <dbReference type="SAM" id="MobiDB-lite"/>
    </source>
</evidence>
<dbReference type="EnsemblPlants" id="OBART01G16210.1">
    <property type="protein sequence ID" value="OBART01G16210.1"/>
    <property type="gene ID" value="OBART01G16210"/>
</dbReference>
<dbReference type="HOGENOM" id="CLU_856257_0_0_1"/>
<feature type="compositionally biased region" description="Pro residues" evidence="1">
    <location>
        <begin position="40"/>
        <end position="49"/>
    </location>
</feature>
<name>A0A0D3EP10_9ORYZ</name>
<feature type="region of interest" description="Disordered" evidence="1">
    <location>
        <begin position="25"/>
        <end position="59"/>
    </location>
</feature>
<feature type="compositionally biased region" description="Gly residues" evidence="1">
    <location>
        <begin position="261"/>
        <end position="270"/>
    </location>
</feature>
<reference evidence="2" key="1">
    <citation type="journal article" date="2009" name="Rice">
        <title>De Novo Next Generation Sequencing of Plant Genomes.</title>
        <authorList>
            <person name="Rounsley S."/>
            <person name="Marri P.R."/>
            <person name="Yu Y."/>
            <person name="He R."/>
            <person name="Sisneros N."/>
            <person name="Goicoechea J.L."/>
            <person name="Lee S.J."/>
            <person name="Angelova A."/>
            <person name="Kudrna D."/>
            <person name="Luo M."/>
            <person name="Affourtit J."/>
            <person name="Desany B."/>
            <person name="Knight J."/>
            <person name="Niazi F."/>
            <person name="Egholm M."/>
            <person name="Wing R.A."/>
        </authorList>
    </citation>
    <scope>NUCLEOTIDE SEQUENCE [LARGE SCALE GENOMIC DNA]</scope>
    <source>
        <strain evidence="2">cv. IRGC 105608</strain>
    </source>
</reference>
<organism evidence="2">
    <name type="scientific">Oryza barthii</name>
    <dbReference type="NCBI Taxonomy" id="65489"/>
    <lineage>
        <taxon>Eukaryota</taxon>
        <taxon>Viridiplantae</taxon>
        <taxon>Streptophyta</taxon>
        <taxon>Embryophyta</taxon>
        <taxon>Tracheophyta</taxon>
        <taxon>Spermatophyta</taxon>
        <taxon>Magnoliopsida</taxon>
        <taxon>Liliopsida</taxon>
        <taxon>Poales</taxon>
        <taxon>Poaceae</taxon>
        <taxon>BOP clade</taxon>
        <taxon>Oryzoideae</taxon>
        <taxon>Oryzeae</taxon>
        <taxon>Oryzinae</taxon>
        <taxon>Oryza</taxon>
    </lineage>
</organism>
<protein>
    <submittedName>
        <fullName evidence="2">Uncharacterized protein</fullName>
    </submittedName>
</protein>
<accession>A0A0D3EP10</accession>
<reference evidence="2" key="2">
    <citation type="submission" date="2015-03" db="UniProtKB">
        <authorList>
            <consortium name="EnsemblPlants"/>
        </authorList>
    </citation>
    <scope>IDENTIFICATION</scope>
</reference>
<dbReference type="PaxDb" id="65489-OBART01G16210.1"/>
<evidence type="ECO:0000313" key="3">
    <source>
        <dbReference type="Proteomes" id="UP000026960"/>
    </source>
</evidence>
<dbReference type="AlphaFoldDB" id="A0A0D3EP10"/>
<feature type="compositionally biased region" description="Low complexity" evidence="1">
    <location>
        <begin position="246"/>
        <end position="260"/>
    </location>
</feature>
<keyword evidence="3" id="KW-1185">Reference proteome</keyword>